<dbReference type="Proteomes" id="UP000325458">
    <property type="component" value="Chromosome"/>
</dbReference>
<reference evidence="2 3" key="1">
    <citation type="submission" date="2017-09" db="EMBL/GenBank/DDBJ databases">
        <authorList>
            <person name="Lee N."/>
            <person name="Cho B.-K."/>
        </authorList>
    </citation>
    <scope>NUCLEOTIDE SEQUENCE [LARGE SCALE GENOMIC DNA]</scope>
    <source>
        <strain evidence="2 3">ATCC 23948</strain>
    </source>
</reference>
<dbReference type="EMBL" id="CP023691">
    <property type="protein sequence ID" value="QEV56493.1"/>
    <property type="molecule type" value="Genomic_DNA"/>
</dbReference>
<sequence length="90" mass="9083">MKCAVASNPLAGGRRLTDHEDPSRAPARVGPGLSGVTAADEETAHRVAAALGGLWLSSGPPAPWHAPGQPLPIAPSNRGTEVFAPRSAAT</sequence>
<name>A0AAE6TTU6_STRPT</name>
<organism evidence="2 3">
    <name type="scientific">Streptomyces platensis</name>
    <dbReference type="NCBI Taxonomy" id="58346"/>
    <lineage>
        <taxon>Bacteria</taxon>
        <taxon>Bacillati</taxon>
        <taxon>Actinomycetota</taxon>
        <taxon>Actinomycetes</taxon>
        <taxon>Kitasatosporales</taxon>
        <taxon>Streptomycetaceae</taxon>
        <taxon>Streptomyces</taxon>
    </lineage>
</organism>
<feature type="region of interest" description="Disordered" evidence="1">
    <location>
        <begin position="1"/>
        <end position="32"/>
    </location>
</feature>
<evidence type="ECO:0000256" key="1">
    <source>
        <dbReference type="SAM" id="MobiDB-lite"/>
    </source>
</evidence>
<accession>A0AAE6TTU6</accession>
<evidence type="ECO:0000313" key="2">
    <source>
        <dbReference type="EMBL" id="QEV56493.1"/>
    </source>
</evidence>
<gene>
    <name evidence="2" type="ORF">CP981_37315</name>
</gene>
<dbReference type="AlphaFoldDB" id="A0AAE6TTU6"/>
<feature type="region of interest" description="Disordered" evidence="1">
    <location>
        <begin position="58"/>
        <end position="90"/>
    </location>
</feature>
<dbReference type="KEGG" id="spla:CP981_37315"/>
<feature type="compositionally biased region" description="Pro residues" evidence="1">
    <location>
        <begin position="60"/>
        <end position="73"/>
    </location>
</feature>
<evidence type="ECO:0000313" key="3">
    <source>
        <dbReference type="Proteomes" id="UP000325458"/>
    </source>
</evidence>
<protein>
    <submittedName>
        <fullName evidence="2">Uncharacterized protein</fullName>
    </submittedName>
</protein>
<proteinExistence type="predicted"/>
<dbReference type="InterPro" id="IPR045775">
    <property type="entry name" value="DUF6207"/>
</dbReference>
<dbReference type="Pfam" id="PF19711">
    <property type="entry name" value="DUF6207"/>
    <property type="match status" value="1"/>
</dbReference>